<dbReference type="InterPro" id="IPR050169">
    <property type="entry name" value="Krueppel_C2H2_ZnF"/>
</dbReference>
<name>A0A4W2EG06_BOBOX</name>
<evidence type="ECO:0000259" key="1">
    <source>
        <dbReference type="PROSITE" id="PS50805"/>
    </source>
</evidence>
<protein>
    <recommendedName>
        <fullName evidence="1">KRAB domain-containing protein</fullName>
    </recommendedName>
</protein>
<reference evidence="2" key="3">
    <citation type="submission" date="2025-09" db="UniProtKB">
        <authorList>
            <consortium name="Ensembl"/>
        </authorList>
    </citation>
    <scope>IDENTIFICATION</scope>
</reference>
<dbReference type="STRING" id="30522.A0A4W2EG06"/>
<accession>A0A4W2EG06</accession>
<evidence type="ECO:0000313" key="3">
    <source>
        <dbReference type="Proteomes" id="UP000314981"/>
    </source>
</evidence>
<keyword evidence="3" id="KW-1185">Reference proteome</keyword>
<dbReference type="OMA" id="WIQVRCL"/>
<dbReference type="InterPro" id="IPR001909">
    <property type="entry name" value="KRAB"/>
</dbReference>
<dbReference type="CDD" id="cd07765">
    <property type="entry name" value="KRAB_A-box"/>
    <property type="match status" value="1"/>
</dbReference>
<dbReference type="Proteomes" id="UP000314981">
    <property type="component" value="Chromosome 18"/>
</dbReference>
<dbReference type="PANTHER" id="PTHR23232:SF157">
    <property type="entry name" value="ZINC FINGER PROTEIN 525"/>
    <property type="match status" value="1"/>
</dbReference>
<dbReference type="PROSITE" id="PS50805">
    <property type="entry name" value="KRAB"/>
    <property type="match status" value="1"/>
</dbReference>
<dbReference type="Gene3D" id="6.10.140.140">
    <property type="match status" value="1"/>
</dbReference>
<dbReference type="Pfam" id="PF01352">
    <property type="entry name" value="KRAB"/>
    <property type="match status" value="1"/>
</dbReference>
<reference evidence="2" key="2">
    <citation type="submission" date="2025-08" db="UniProtKB">
        <authorList>
            <consortium name="Ensembl"/>
        </authorList>
    </citation>
    <scope>IDENTIFICATION</scope>
</reference>
<dbReference type="SUPFAM" id="SSF109640">
    <property type="entry name" value="KRAB domain (Kruppel-associated box)"/>
    <property type="match status" value="1"/>
</dbReference>
<dbReference type="AlphaFoldDB" id="A0A4W2EG06"/>
<proteinExistence type="predicted"/>
<organism evidence="2 3">
    <name type="scientific">Bos indicus x Bos taurus</name>
    <name type="common">Hybrid cattle</name>
    <dbReference type="NCBI Taxonomy" id="30522"/>
    <lineage>
        <taxon>Eukaryota</taxon>
        <taxon>Metazoa</taxon>
        <taxon>Chordata</taxon>
        <taxon>Craniata</taxon>
        <taxon>Vertebrata</taxon>
        <taxon>Euteleostomi</taxon>
        <taxon>Mammalia</taxon>
        <taxon>Eutheria</taxon>
        <taxon>Laurasiatheria</taxon>
        <taxon>Artiodactyla</taxon>
        <taxon>Ruminantia</taxon>
        <taxon>Pecora</taxon>
        <taxon>Bovidae</taxon>
        <taxon>Bovinae</taxon>
        <taxon>Bos</taxon>
    </lineage>
</organism>
<dbReference type="SMART" id="SM00349">
    <property type="entry name" value="KRAB"/>
    <property type="match status" value="1"/>
</dbReference>
<dbReference type="InterPro" id="IPR036051">
    <property type="entry name" value="KRAB_dom_sf"/>
</dbReference>
<dbReference type="PANTHER" id="PTHR23232">
    <property type="entry name" value="KRAB DOMAIN C2H2 ZINC FINGER"/>
    <property type="match status" value="1"/>
</dbReference>
<sequence>MAAAALRDPPQGGVTFEDVALSFSWKEWKLLDAAQRRLYHDVMVENYALISSLASCVVFWLALRGVRSRIQDADLHKPLPTLTLPWIQVRCLEDPVELFISLVIPDHGDTHLKRQEIELPWWISGKESTCQCRRPWFYPYSKNSHMLRSS</sequence>
<dbReference type="GO" id="GO:0006355">
    <property type="term" value="P:regulation of DNA-templated transcription"/>
    <property type="evidence" value="ECO:0007669"/>
    <property type="project" value="InterPro"/>
</dbReference>
<feature type="domain" description="KRAB" evidence="1">
    <location>
        <begin position="14"/>
        <end position="98"/>
    </location>
</feature>
<dbReference type="Ensembl" id="ENSBIXT00000024321.1">
    <property type="protein sequence ID" value="ENSBIXP00000035229.1"/>
    <property type="gene ID" value="ENSBIXG00000000655.1"/>
</dbReference>
<evidence type="ECO:0000313" key="2">
    <source>
        <dbReference type="Ensembl" id="ENSBIXP00000035229.1"/>
    </source>
</evidence>
<reference evidence="2 3" key="1">
    <citation type="submission" date="2018-11" db="EMBL/GenBank/DDBJ databases">
        <title>Haplotype-resolved cattle genomes.</title>
        <authorList>
            <person name="Low W.Y."/>
            <person name="Tearle R."/>
            <person name="Bickhart D.M."/>
            <person name="Rosen B.D."/>
            <person name="Koren S."/>
            <person name="Rhie A."/>
            <person name="Hiendleder S."/>
            <person name="Phillippy A.M."/>
            <person name="Smith T.P.L."/>
            <person name="Williams J.L."/>
        </authorList>
    </citation>
    <scope>NUCLEOTIDE SEQUENCE [LARGE SCALE GENOMIC DNA]</scope>
</reference>